<proteinExistence type="predicted"/>
<dbReference type="InterPro" id="IPR027417">
    <property type="entry name" value="P-loop_NTPase"/>
</dbReference>
<sequence>MESRSRIAAGDPAEAAAEIERLRRANDALVARVAEAGELPQGAEEARRAFLDRAELVRRCADEPVTVGVLGVHSTGKTLLLNMLLGRPDLLPSGYAPTTGNVTVLHLRPAAPADGEVAESRLTGARVEFLNETDLAGCLAALFDAVRDTARGSGKLDDRALAELDGLLPEGPARFTPEGWGGLVRWFEERGWPTGSTALRLRILELLAFRSACLAGREVLGREEQVDFATLSASAIRLDTDVLETARGDMPPRPGPGLPIRPGGRLTEEALAEGFAFVRRIHLDVLVPASVWALGDLGAESVSLVDFPGLGSLASKERDAYLADQEIDRLTSIVIMLDAESPYDEAPLGLITRFERTRSAKLAPSCLVVANRLDRLPGGLHGAEAAPDPLRTETVLGHSDALRTLLGIAEQAVTHGHTDRITLASALYARLRLEGEASPVEVGNAATTRACADGWRRLAQRLNADDPGRPLGALLEAAAADGGIARLRDTIARHVGEHGMPLRLDRMARLVADRADAQRDLARALRPDDRRPAGRPTPEQRELRRLLVQVARNARGLLQNVRPQMDQAEGDAGLRAAVEERVVGDVFRWPEWRQLLEAVERGVVPIRQLDRRELRPNDTGELEKSFSAALERLESQIVDLDRTLLDRWIAARDDDAHDLRRQIRTLLDGADGAGDPEALSWVEPFLAFGWVRQDVAHARRAAADDADGLDGVDGASAASGADGADRPPGESAQVQEFPLRREHGLPWHPDYPVPHGWPTDELELRRHQIQVMAVRRELVNALTRKVMLQAERRRRALVDDVRAALVRRLEALPEGDYGRLAAEALGQSRRSDGAALGALAAALLDDQGQGDL</sequence>
<feature type="compositionally biased region" description="Low complexity" evidence="1">
    <location>
        <begin position="712"/>
        <end position="722"/>
    </location>
</feature>
<evidence type="ECO:0000313" key="3">
    <source>
        <dbReference type="Proteomes" id="UP001596074"/>
    </source>
</evidence>
<reference evidence="3" key="1">
    <citation type="journal article" date="2019" name="Int. J. Syst. Evol. Microbiol.">
        <title>The Global Catalogue of Microorganisms (GCM) 10K type strain sequencing project: providing services to taxonomists for standard genome sequencing and annotation.</title>
        <authorList>
            <consortium name="The Broad Institute Genomics Platform"/>
            <consortium name="The Broad Institute Genome Sequencing Center for Infectious Disease"/>
            <person name="Wu L."/>
            <person name="Ma J."/>
        </authorList>
    </citation>
    <scope>NUCLEOTIDE SEQUENCE [LARGE SCALE GENOMIC DNA]</scope>
    <source>
        <strain evidence="3">KCTC 42087</strain>
    </source>
</reference>
<protein>
    <recommendedName>
        <fullName evidence="4">Dynamin family protein</fullName>
    </recommendedName>
</protein>
<dbReference type="RefSeq" id="WP_378287775.1">
    <property type="nucleotide sequence ID" value="NZ_JBHSON010000076.1"/>
</dbReference>
<feature type="region of interest" description="Disordered" evidence="1">
    <location>
        <begin position="704"/>
        <end position="732"/>
    </location>
</feature>
<keyword evidence="3" id="KW-1185">Reference proteome</keyword>
<dbReference type="SUPFAM" id="SSF52540">
    <property type="entry name" value="P-loop containing nucleoside triphosphate hydrolases"/>
    <property type="match status" value="1"/>
</dbReference>
<comment type="caution">
    <text evidence="2">The sequence shown here is derived from an EMBL/GenBank/DDBJ whole genome shotgun (WGS) entry which is preliminary data.</text>
</comment>
<evidence type="ECO:0000313" key="2">
    <source>
        <dbReference type="EMBL" id="MFC5751813.1"/>
    </source>
</evidence>
<accession>A0ABW1AAR8</accession>
<evidence type="ECO:0008006" key="4">
    <source>
        <dbReference type="Google" id="ProtNLM"/>
    </source>
</evidence>
<dbReference type="Gene3D" id="3.40.50.300">
    <property type="entry name" value="P-loop containing nucleotide triphosphate hydrolases"/>
    <property type="match status" value="1"/>
</dbReference>
<dbReference type="Proteomes" id="UP001596074">
    <property type="component" value="Unassembled WGS sequence"/>
</dbReference>
<feature type="region of interest" description="Disordered" evidence="1">
    <location>
        <begin position="521"/>
        <end position="541"/>
    </location>
</feature>
<evidence type="ECO:0000256" key="1">
    <source>
        <dbReference type="SAM" id="MobiDB-lite"/>
    </source>
</evidence>
<organism evidence="2 3">
    <name type="scientific">Actinomadura rugatobispora</name>
    <dbReference type="NCBI Taxonomy" id="1994"/>
    <lineage>
        <taxon>Bacteria</taxon>
        <taxon>Bacillati</taxon>
        <taxon>Actinomycetota</taxon>
        <taxon>Actinomycetes</taxon>
        <taxon>Streptosporangiales</taxon>
        <taxon>Thermomonosporaceae</taxon>
        <taxon>Actinomadura</taxon>
    </lineage>
</organism>
<name>A0ABW1AAR8_9ACTN</name>
<dbReference type="EMBL" id="JBHSON010000076">
    <property type="protein sequence ID" value="MFC5751813.1"/>
    <property type="molecule type" value="Genomic_DNA"/>
</dbReference>
<gene>
    <name evidence="2" type="ORF">ACFPZN_39905</name>
</gene>